<feature type="coiled-coil region" evidence="1">
    <location>
        <begin position="37"/>
        <end position="79"/>
    </location>
</feature>
<evidence type="ECO:0000313" key="2">
    <source>
        <dbReference type="EMBL" id="NWH06103.1"/>
    </source>
</evidence>
<feature type="coiled-coil region" evidence="1">
    <location>
        <begin position="133"/>
        <end position="172"/>
    </location>
</feature>
<dbReference type="AlphaFoldDB" id="A0A850T2Y9"/>
<dbReference type="Proteomes" id="UP000553343">
    <property type="component" value="Unassembled WGS sequence"/>
</dbReference>
<evidence type="ECO:0000256" key="1">
    <source>
        <dbReference type="SAM" id="Coils"/>
    </source>
</evidence>
<gene>
    <name evidence="2" type="ORF">HXW94_14100</name>
</gene>
<keyword evidence="3" id="KW-1185">Reference proteome</keyword>
<sequence length="255" mass="29532">MGFFDMFDKLDDIIYKPIETVCDWLKAPLRSMDDNRAGKIEREKIKLEASIDKADKEFNAKLEAASKKLDAEIAIKKETEVVKIIAEIEQWKQDKDFARKKAVSDAIIEYQRELTKLNVNAINAIGHMQLDLRERVQNMIIDKTKQYKTLQNEAKQEAINEYKIIMKEFANEPEIKQNMIKQVDESVAIIIHNSKAFITELTEDLRSVNKSIDLLALNGQKFIETHLQQFHSLGFSQEQLKQLENGNSFINTIDI</sequence>
<dbReference type="RefSeq" id="WP_178367556.1">
    <property type="nucleotide sequence ID" value="NZ_JACADJ010000059.1"/>
</dbReference>
<comment type="caution">
    <text evidence="2">The sequence shown here is derived from an EMBL/GenBank/DDBJ whole genome shotgun (WGS) entry which is preliminary data.</text>
</comment>
<dbReference type="EMBL" id="JACADJ010000059">
    <property type="protein sequence ID" value="NWH06103.1"/>
    <property type="molecule type" value="Genomic_DNA"/>
</dbReference>
<keyword evidence="1" id="KW-0175">Coiled coil</keyword>
<name>A0A850T2Y9_9BACT</name>
<reference evidence="2 3" key="1">
    <citation type="submission" date="2020-06" db="EMBL/GenBank/DDBJ databases">
        <title>High-quality draft genome of sulfate reducer Desulfobacter latus type strain AcrS2 isolated from marine sediment.</title>
        <authorList>
            <person name="Hoppe M."/>
            <person name="Larsen C.K."/>
            <person name="Marshall I.P.G."/>
            <person name="Schramm A."/>
            <person name="Marietou A.G."/>
        </authorList>
    </citation>
    <scope>NUCLEOTIDE SEQUENCE [LARGE SCALE GENOMIC DNA]</scope>
    <source>
        <strain evidence="2 3">AcRS2</strain>
    </source>
</reference>
<proteinExistence type="predicted"/>
<protein>
    <submittedName>
        <fullName evidence="2">Uncharacterized protein</fullName>
    </submittedName>
</protein>
<accession>A0A850T2Y9</accession>
<organism evidence="2 3">
    <name type="scientific">Desulfobacter latus</name>
    <dbReference type="NCBI Taxonomy" id="2292"/>
    <lineage>
        <taxon>Bacteria</taxon>
        <taxon>Pseudomonadati</taxon>
        <taxon>Thermodesulfobacteriota</taxon>
        <taxon>Desulfobacteria</taxon>
        <taxon>Desulfobacterales</taxon>
        <taxon>Desulfobacteraceae</taxon>
        <taxon>Desulfobacter</taxon>
    </lineage>
</organism>
<evidence type="ECO:0000313" key="3">
    <source>
        <dbReference type="Proteomes" id="UP000553343"/>
    </source>
</evidence>